<sequence length="181" mass="20602">MRFLHYLTACGSIVMGRYIPQAPLEGCSVVQEKVPGHNPAYYTRTLAAHQLFDIDEFTLYPEPPISYRDGRVFFYLRGTIYDEPSELANATLTLRAQMADEPPNPDWEFTNKIRDFKVVTVRHDGIYGGPLTTWGNELVGVQDLFHFGHDPETTEVTIEAVARLPDERILFAFAAKFNMTL</sequence>
<organism evidence="1 2">
    <name type="scientific">Lophiotrema nucula</name>
    <dbReference type="NCBI Taxonomy" id="690887"/>
    <lineage>
        <taxon>Eukaryota</taxon>
        <taxon>Fungi</taxon>
        <taxon>Dikarya</taxon>
        <taxon>Ascomycota</taxon>
        <taxon>Pezizomycotina</taxon>
        <taxon>Dothideomycetes</taxon>
        <taxon>Pleosporomycetidae</taxon>
        <taxon>Pleosporales</taxon>
        <taxon>Lophiotremataceae</taxon>
        <taxon>Lophiotrema</taxon>
    </lineage>
</organism>
<proteinExistence type="predicted"/>
<gene>
    <name evidence="1" type="ORF">BDV96DRAFT_603343</name>
</gene>
<name>A0A6A5YVI5_9PLEO</name>
<dbReference type="AlphaFoldDB" id="A0A6A5YVI5"/>
<protein>
    <submittedName>
        <fullName evidence="1">Uncharacterized protein</fullName>
    </submittedName>
</protein>
<evidence type="ECO:0000313" key="1">
    <source>
        <dbReference type="EMBL" id="KAF2111229.1"/>
    </source>
</evidence>
<dbReference type="OrthoDB" id="5422698at2759"/>
<reference evidence="1" key="1">
    <citation type="journal article" date="2020" name="Stud. Mycol.">
        <title>101 Dothideomycetes genomes: a test case for predicting lifestyles and emergence of pathogens.</title>
        <authorList>
            <person name="Haridas S."/>
            <person name="Albert R."/>
            <person name="Binder M."/>
            <person name="Bloem J."/>
            <person name="Labutti K."/>
            <person name="Salamov A."/>
            <person name="Andreopoulos B."/>
            <person name="Baker S."/>
            <person name="Barry K."/>
            <person name="Bills G."/>
            <person name="Bluhm B."/>
            <person name="Cannon C."/>
            <person name="Castanera R."/>
            <person name="Culley D."/>
            <person name="Daum C."/>
            <person name="Ezra D."/>
            <person name="Gonzalez J."/>
            <person name="Henrissat B."/>
            <person name="Kuo A."/>
            <person name="Liang C."/>
            <person name="Lipzen A."/>
            <person name="Lutzoni F."/>
            <person name="Magnuson J."/>
            <person name="Mondo S."/>
            <person name="Nolan M."/>
            <person name="Ohm R."/>
            <person name="Pangilinan J."/>
            <person name="Park H.-J."/>
            <person name="Ramirez L."/>
            <person name="Alfaro M."/>
            <person name="Sun H."/>
            <person name="Tritt A."/>
            <person name="Yoshinaga Y."/>
            <person name="Zwiers L.-H."/>
            <person name="Turgeon B."/>
            <person name="Goodwin S."/>
            <person name="Spatafora J."/>
            <person name="Crous P."/>
            <person name="Grigoriev I."/>
        </authorList>
    </citation>
    <scope>NUCLEOTIDE SEQUENCE</scope>
    <source>
        <strain evidence="1">CBS 627.86</strain>
    </source>
</reference>
<dbReference type="EMBL" id="ML977335">
    <property type="protein sequence ID" value="KAF2111229.1"/>
    <property type="molecule type" value="Genomic_DNA"/>
</dbReference>
<dbReference type="Proteomes" id="UP000799770">
    <property type="component" value="Unassembled WGS sequence"/>
</dbReference>
<evidence type="ECO:0000313" key="2">
    <source>
        <dbReference type="Proteomes" id="UP000799770"/>
    </source>
</evidence>
<accession>A0A6A5YVI5</accession>
<keyword evidence="2" id="KW-1185">Reference proteome</keyword>